<evidence type="ECO:0000313" key="1">
    <source>
        <dbReference type="EMBL" id="RGR69846.1"/>
    </source>
</evidence>
<gene>
    <name evidence="1" type="ORF">DWY26_13705</name>
</gene>
<dbReference type="AlphaFoldDB" id="A0A413MK09"/>
<name>A0A413MK09_9BACE</name>
<dbReference type="RefSeq" id="WP_022042827.1">
    <property type="nucleotide sequence ID" value="NZ_CAXYLJ010000031.1"/>
</dbReference>
<evidence type="ECO:0000313" key="2">
    <source>
        <dbReference type="Proteomes" id="UP000284205"/>
    </source>
</evidence>
<dbReference type="EMBL" id="QRUO01000012">
    <property type="protein sequence ID" value="RGR69846.1"/>
    <property type="molecule type" value="Genomic_DNA"/>
</dbReference>
<proteinExistence type="predicted"/>
<dbReference type="Pfam" id="PF12954">
    <property type="entry name" value="DUF3843"/>
    <property type="match status" value="1"/>
</dbReference>
<comment type="caution">
    <text evidence="1">The sequence shown here is derived from an EMBL/GenBank/DDBJ whole genome shotgun (WGS) entry which is preliminary data.</text>
</comment>
<dbReference type="InterPro" id="IPR024214">
    <property type="entry name" value="DUF3843"/>
</dbReference>
<sequence length="139" mass="16281">MPITALDLRKGHPQFVVSLTNHDYVRIVNRILYLLCTSDFGFECIPEELKVMAVKFTLYFEGVVLKVGLWHSFITGHSNLYGKPLLFYRVGEYHTTDEIHSRIYSSSYGMLHLQARILRHWSIQRTNLLLGQSLCWCRF</sequence>
<protein>
    <submittedName>
        <fullName evidence="1">DUF3843 family protein</fullName>
    </submittedName>
</protein>
<dbReference type="Proteomes" id="UP000284205">
    <property type="component" value="Unassembled WGS sequence"/>
</dbReference>
<organism evidence="1 2">
    <name type="scientific">Bacteroides caccae</name>
    <dbReference type="NCBI Taxonomy" id="47678"/>
    <lineage>
        <taxon>Bacteria</taxon>
        <taxon>Pseudomonadati</taxon>
        <taxon>Bacteroidota</taxon>
        <taxon>Bacteroidia</taxon>
        <taxon>Bacteroidales</taxon>
        <taxon>Bacteroidaceae</taxon>
        <taxon>Bacteroides</taxon>
    </lineage>
</organism>
<reference evidence="1 2" key="1">
    <citation type="submission" date="2018-08" db="EMBL/GenBank/DDBJ databases">
        <title>A genome reference for cultivated species of the human gut microbiota.</title>
        <authorList>
            <person name="Zou Y."/>
            <person name="Xue W."/>
            <person name="Luo G."/>
        </authorList>
    </citation>
    <scope>NUCLEOTIDE SEQUENCE [LARGE SCALE GENOMIC DNA]</scope>
    <source>
        <strain evidence="1 2">AF24-29LB</strain>
    </source>
</reference>
<accession>A0A413MK09</accession>